<accession>A0A8D2PI61</accession>
<reference evidence="2" key="2">
    <citation type="submission" date="2025-09" db="UniProtKB">
        <authorList>
            <consortium name="Ensembl"/>
        </authorList>
    </citation>
    <scope>IDENTIFICATION</scope>
</reference>
<keyword evidence="3" id="KW-1185">Reference proteome</keyword>
<reference evidence="2" key="1">
    <citation type="submission" date="2025-08" db="UniProtKB">
        <authorList>
            <consortium name="Ensembl"/>
        </authorList>
    </citation>
    <scope>IDENTIFICATION</scope>
</reference>
<dbReference type="Proteomes" id="UP000694401">
    <property type="component" value="Unassembled WGS sequence"/>
</dbReference>
<feature type="region of interest" description="Disordered" evidence="1">
    <location>
        <begin position="56"/>
        <end position="103"/>
    </location>
</feature>
<evidence type="ECO:0000313" key="2">
    <source>
        <dbReference type="Ensembl" id="ENSZLMP00000012716.1"/>
    </source>
</evidence>
<dbReference type="AlphaFoldDB" id="A0A8D2PI61"/>
<organism evidence="2 3">
    <name type="scientific">Zosterops lateralis melanops</name>
    <dbReference type="NCBI Taxonomy" id="1220523"/>
    <lineage>
        <taxon>Eukaryota</taxon>
        <taxon>Metazoa</taxon>
        <taxon>Chordata</taxon>
        <taxon>Craniata</taxon>
        <taxon>Vertebrata</taxon>
        <taxon>Euteleostomi</taxon>
        <taxon>Archelosauria</taxon>
        <taxon>Archosauria</taxon>
        <taxon>Dinosauria</taxon>
        <taxon>Saurischia</taxon>
        <taxon>Theropoda</taxon>
        <taxon>Coelurosauria</taxon>
        <taxon>Aves</taxon>
        <taxon>Neognathae</taxon>
        <taxon>Neoaves</taxon>
        <taxon>Telluraves</taxon>
        <taxon>Australaves</taxon>
        <taxon>Passeriformes</taxon>
        <taxon>Sylvioidea</taxon>
        <taxon>Zosteropidae</taxon>
        <taxon>Zosterops</taxon>
    </lineage>
</organism>
<proteinExistence type="predicted"/>
<name>A0A8D2PI61_ZOSLA</name>
<protein>
    <submittedName>
        <fullName evidence="2">Uncharacterized protein</fullName>
    </submittedName>
</protein>
<evidence type="ECO:0000313" key="3">
    <source>
        <dbReference type="Proteomes" id="UP000694401"/>
    </source>
</evidence>
<sequence length="103" mass="11471">SHLYCWSWRGDHDDLEDPEADVREWREGVVADVVAARLLGVAGELALLIRVDGLAPHRRQDDAEDDEHGEPDLPHEGGEAPAHVGSTKDRRQFHCLAGTDTER</sequence>
<dbReference type="Ensembl" id="ENSZLMT00000013070.1">
    <property type="protein sequence ID" value="ENSZLMP00000012716.1"/>
    <property type="gene ID" value="ENSZLMG00000008883.1"/>
</dbReference>
<evidence type="ECO:0000256" key="1">
    <source>
        <dbReference type="SAM" id="MobiDB-lite"/>
    </source>
</evidence>